<dbReference type="GO" id="GO:0016810">
    <property type="term" value="F:hydrolase activity, acting on carbon-nitrogen (but not peptide) bonds"/>
    <property type="evidence" value="ECO:0007669"/>
    <property type="project" value="InterPro"/>
</dbReference>
<sequence length="501" mass="54589">MQAETTVLRDCGWIISWNAAEERHEYMQGGDLAFRGDRVLQVGGRYEGPFEHEVDARARMVMPGFVDLHAHPTFETMLKGYTDEVGSPNFYQSSLYEFLFLFELDEEGMRASNEVALSELLLSGVTTLCDISVPHEGWLDMMAQSGIRGFAAPMFRSGRWFTRNGHSVEYAFDEPQGRARLETALSVVDAARAHPSGRLDGVISPAQIDTCSEGLLRDAAAEARARNMPLQIHASQSVVEFNEIMRRHGRTPAGWLGELGLLGPDLTIGHGIFMDHHDWVAWGARNDLGLLAESGTTVAHCPTVFVRRGISLRHFAEYRAAGVNMGLGTDTFPHNFVEEMRNAIYVGRTVSGNSKGPTAQMIFEAATVGGAKALGRDDIGRLAPGAKADIVLVDLMHPAMRPVRDPLRSLVFSAGERPIRDVYIDGRQVVAGGRVLGLDREAALARVEEAQARSAAQVHKHDWAGRPADEVMPHALPFARVPAPAPAPVPEVASGAAEAEA</sequence>
<dbReference type="InterPro" id="IPR006680">
    <property type="entry name" value="Amidohydro-rel"/>
</dbReference>
<dbReference type="InterPro" id="IPR050287">
    <property type="entry name" value="MTA/SAH_deaminase"/>
</dbReference>
<reference evidence="4 5" key="1">
    <citation type="submission" date="2019-06" db="EMBL/GenBank/DDBJ databases">
        <title>Genome sequence of Rhodobacteraceae bacterium D4M1.</title>
        <authorList>
            <person name="Cao J."/>
        </authorList>
    </citation>
    <scope>NUCLEOTIDE SEQUENCE [LARGE SCALE GENOMIC DNA]</scope>
    <source>
        <strain evidence="4 5">D4M1</strain>
        <plasmid evidence="5">pd4m1c</plasmid>
    </source>
</reference>
<dbReference type="Gene3D" id="3.20.20.140">
    <property type="entry name" value="Metal-dependent hydrolases"/>
    <property type="match status" value="1"/>
</dbReference>
<evidence type="ECO:0000313" key="5">
    <source>
        <dbReference type="Proteomes" id="UP000305888"/>
    </source>
</evidence>
<proteinExistence type="inferred from homology"/>
<organism evidence="4 5">
    <name type="scientific">Paroceanicella profunda</name>
    <dbReference type="NCBI Taxonomy" id="2579971"/>
    <lineage>
        <taxon>Bacteria</taxon>
        <taxon>Pseudomonadati</taxon>
        <taxon>Pseudomonadota</taxon>
        <taxon>Alphaproteobacteria</taxon>
        <taxon>Rhodobacterales</taxon>
        <taxon>Paracoccaceae</taxon>
        <taxon>Paroceanicella</taxon>
    </lineage>
</organism>
<feature type="domain" description="Amidohydrolase-related" evidence="3">
    <location>
        <begin position="60"/>
        <end position="429"/>
    </location>
</feature>
<evidence type="ECO:0000256" key="1">
    <source>
        <dbReference type="ARBA" id="ARBA00006745"/>
    </source>
</evidence>
<dbReference type="RefSeq" id="WP_138576984.1">
    <property type="nucleotide sequence ID" value="NZ_CP040821.1"/>
</dbReference>
<name>A0A5B8G1Q9_9RHOB</name>
<dbReference type="InterPro" id="IPR011059">
    <property type="entry name" value="Metal-dep_hydrolase_composite"/>
</dbReference>
<geneLocation type="plasmid" evidence="5">
    <name>pd4m1c</name>
</geneLocation>
<keyword evidence="4" id="KW-0614">Plasmid</keyword>
<dbReference type="Pfam" id="PF01979">
    <property type="entry name" value="Amidohydro_1"/>
    <property type="match status" value="1"/>
</dbReference>
<accession>A0A5B8G1Q9</accession>
<gene>
    <name evidence="4" type="ORF">FDP22_22295</name>
</gene>
<evidence type="ECO:0000256" key="2">
    <source>
        <dbReference type="ARBA" id="ARBA00022801"/>
    </source>
</evidence>
<dbReference type="PANTHER" id="PTHR43794:SF11">
    <property type="entry name" value="AMIDOHYDROLASE-RELATED DOMAIN-CONTAINING PROTEIN"/>
    <property type="match status" value="1"/>
</dbReference>
<keyword evidence="2 4" id="KW-0378">Hydrolase</keyword>
<dbReference type="Gene3D" id="2.30.40.10">
    <property type="entry name" value="Urease, subunit C, domain 1"/>
    <property type="match status" value="1"/>
</dbReference>
<evidence type="ECO:0000259" key="3">
    <source>
        <dbReference type="Pfam" id="PF01979"/>
    </source>
</evidence>
<dbReference type="SUPFAM" id="SSF51556">
    <property type="entry name" value="Metallo-dependent hydrolases"/>
    <property type="match status" value="1"/>
</dbReference>
<dbReference type="AlphaFoldDB" id="A0A5B8G1Q9"/>
<dbReference type="OrthoDB" id="9796020at2"/>
<dbReference type="InterPro" id="IPR032466">
    <property type="entry name" value="Metal_Hydrolase"/>
</dbReference>
<dbReference type="SUPFAM" id="SSF51338">
    <property type="entry name" value="Composite domain of metallo-dependent hydrolases"/>
    <property type="match status" value="1"/>
</dbReference>
<dbReference type="KEGG" id="ppru:FDP22_22295"/>
<dbReference type="PANTHER" id="PTHR43794">
    <property type="entry name" value="AMINOHYDROLASE SSNA-RELATED"/>
    <property type="match status" value="1"/>
</dbReference>
<protein>
    <submittedName>
        <fullName evidence="4">Amidohydrolase family protein</fullName>
    </submittedName>
</protein>
<dbReference type="Proteomes" id="UP000305888">
    <property type="component" value="Plasmid pD4M1C"/>
</dbReference>
<dbReference type="EMBL" id="CP040821">
    <property type="protein sequence ID" value="QDL94605.1"/>
    <property type="molecule type" value="Genomic_DNA"/>
</dbReference>
<keyword evidence="5" id="KW-1185">Reference proteome</keyword>
<comment type="similarity">
    <text evidence="1">Belongs to the metallo-dependent hydrolases superfamily. ATZ/TRZ family.</text>
</comment>
<evidence type="ECO:0000313" key="4">
    <source>
        <dbReference type="EMBL" id="QDL94605.1"/>
    </source>
</evidence>